<proteinExistence type="predicted"/>
<evidence type="ECO:0000313" key="3">
    <source>
        <dbReference type="Proteomes" id="UP000190460"/>
    </source>
</evidence>
<evidence type="ECO:0000313" key="2">
    <source>
        <dbReference type="EMBL" id="SKA77097.1"/>
    </source>
</evidence>
<sequence length="75" mass="8695">MNNQTRQPATRAELEALETELVKREQKLVADLQGTHDKDLEEQAIERQTDEVWDALLIQTRNELAEVRAALLRLQ</sequence>
<dbReference type="AlphaFoldDB" id="A0A1T4WIS2"/>
<feature type="domain" description="DnaK suppressor protein-like N-terminal" evidence="1">
    <location>
        <begin position="13"/>
        <end position="74"/>
    </location>
</feature>
<dbReference type="STRING" id="92487.SAMN02745130_01730"/>
<gene>
    <name evidence="2" type="ORF">SAMN02745130_01730</name>
</gene>
<evidence type="ECO:0000259" key="1">
    <source>
        <dbReference type="Pfam" id="PF21173"/>
    </source>
</evidence>
<dbReference type="Proteomes" id="UP000190460">
    <property type="component" value="Unassembled WGS sequence"/>
</dbReference>
<dbReference type="Pfam" id="PF21173">
    <property type="entry name" value="DksA-like_N"/>
    <property type="match status" value="1"/>
</dbReference>
<dbReference type="EMBL" id="FUYB01000006">
    <property type="protein sequence ID" value="SKA77097.1"/>
    <property type="molecule type" value="Genomic_DNA"/>
</dbReference>
<name>A0A1T4WIS2_9GAMM</name>
<accession>A0A1T4WIS2</accession>
<dbReference type="InterPro" id="IPR048487">
    <property type="entry name" value="DksA-like_N"/>
</dbReference>
<dbReference type="RefSeq" id="WP_078922199.1">
    <property type="nucleotide sequence ID" value="NZ_FUYB01000006.1"/>
</dbReference>
<organism evidence="2 3">
    <name type="scientific">Thiothrix eikelboomii</name>
    <dbReference type="NCBI Taxonomy" id="92487"/>
    <lineage>
        <taxon>Bacteria</taxon>
        <taxon>Pseudomonadati</taxon>
        <taxon>Pseudomonadota</taxon>
        <taxon>Gammaproteobacteria</taxon>
        <taxon>Thiotrichales</taxon>
        <taxon>Thiotrichaceae</taxon>
        <taxon>Thiothrix</taxon>
    </lineage>
</organism>
<keyword evidence="3" id="KW-1185">Reference proteome</keyword>
<protein>
    <recommendedName>
        <fullName evidence="1">DnaK suppressor protein-like N-terminal domain-containing protein</fullName>
    </recommendedName>
</protein>
<reference evidence="2 3" key="1">
    <citation type="submission" date="2017-02" db="EMBL/GenBank/DDBJ databases">
        <authorList>
            <person name="Peterson S.W."/>
        </authorList>
    </citation>
    <scope>NUCLEOTIDE SEQUENCE [LARGE SCALE GENOMIC DNA]</scope>
    <source>
        <strain evidence="2 3">ATCC 49788</strain>
    </source>
</reference>